<dbReference type="RefSeq" id="WP_149598818.1">
    <property type="nucleotide sequence ID" value="NZ_VTUU01000001.1"/>
</dbReference>
<evidence type="ECO:0000256" key="1">
    <source>
        <dbReference type="SAM" id="SignalP"/>
    </source>
</evidence>
<gene>
    <name evidence="2" type="ORF">FWJ25_03405</name>
</gene>
<dbReference type="Proteomes" id="UP000323161">
    <property type="component" value="Unassembled WGS sequence"/>
</dbReference>
<organism evidence="2 3">
    <name type="scientific">Marinobacter salinexigens</name>
    <dbReference type="NCBI Taxonomy" id="2919747"/>
    <lineage>
        <taxon>Bacteria</taxon>
        <taxon>Pseudomonadati</taxon>
        <taxon>Pseudomonadota</taxon>
        <taxon>Gammaproteobacteria</taxon>
        <taxon>Pseudomonadales</taxon>
        <taxon>Marinobacteraceae</taxon>
        <taxon>Marinobacter</taxon>
    </lineage>
</organism>
<feature type="signal peptide" evidence="1">
    <location>
        <begin position="1"/>
        <end position="17"/>
    </location>
</feature>
<reference evidence="2 3" key="1">
    <citation type="submission" date="2019-08" db="EMBL/GenBank/DDBJ databases">
        <title>Marinobacter ZYF650 sp. nov., a marine bacterium isolated from seawater of the Mariana trench.</title>
        <authorList>
            <person name="Ahmad W."/>
        </authorList>
    </citation>
    <scope>NUCLEOTIDE SEQUENCE [LARGE SCALE GENOMIC DNA]</scope>
    <source>
        <strain evidence="2 3">ZYF650</strain>
    </source>
</reference>
<evidence type="ECO:0000313" key="3">
    <source>
        <dbReference type="Proteomes" id="UP000323161"/>
    </source>
</evidence>
<proteinExistence type="predicted"/>
<keyword evidence="3" id="KW-1185">Reference proteome</keyword>
<keyword evidence="1" id="KW-0732">Signal</keyword>
<dbReference type="PROSITE" id="PS51257">
    <property type="entry name" value="PROKAR_LIPOPROTEIN"/>
    <property type="match status" value="1"/>
</dbReference>
<dbReference type="AlphaFoldDB" id="A0A5B0VQE7"/>
<sequence length="152" mass="16982">MQKTAPFLFSLMVLVLAGCQSLPEGPKPTADNTILLSSEHCLSEYLKDLDKEHYGPCLRITEVNGQQPAIRDDGFIELPVARALTLNTSCVYRHADGTPIPLTVETAEFRITNETFTKPGQRWYLHAQEQARGVIGCKPTLSRSIYPTYKTE</sequence>
<name>A0A5B0VQE7_9GAMM</name>
<evidence type="ECO:0008006" key="4">
    <source>
        <dbReference type="Google" id="ProtNLM"/>
    </source>
</evidence>
<dbReference type="EMBL" id="VTUU01000001">
    <property type="protein sequence ID" value="KAA1176191.1"/>
    <property type="molecule type" value="Genomic_DNA"/>
</dbReference>
<evidence type="ECO:0000313" key="2">
    <source>
        <dbReference type="EMBL" id="KAA1176191.1"/>
    </source>
</evidence>
<protein>
    <recommendedName>
        <fullName evidence="4">Lipoprotein</fullName>
    </recommendedName>
</protein>
<feature type="chain" id="PRO_5022895826" description="Lipoprotein" evidence="1">
    <location>
        <begin position="18"/>
        <end position="152"/>
    </location>
</feature>
<accession>A0A5B0VQE7</accession>
<comment type="caution">
    <text evidence="2">The sequence shown here is derived from an EMBL/GenBank/DDBJ whole genome shotgun (WGS) entry which is preliminary data.</text>
</comment>